<keyword evidence="4 10" id="KW-0812">Transmembrane</keyword>
<feature type="region of interest" description="Disordered" evidence="9">
    <location>
        <begin position="629"/>
        <end position="651"/>
    </location>
</feature>
<evidence type="ECO:0000256" key="4">
    <source>
        <dbReference type="ARBA" id="ARBA00022692"/>
    </source>
</evidence>
<feature type="transmembrane region" description="Helical" evidence="10">
    <location>
        <begin position="277"/>
        <end position="298"/>
    </location>
</feature>
<dbReference type="SUPFAM" id="SSF58104">
    <property type="entry name" value="Methyl-accepting chemotaxis protein (MCP) signaling domain"/>
    <property type="match status" value="1"/>
</dbReference>
<keyword evidence="13" id="KW-1185">Reference proteome</keyword>
<dbReference type="RefSeq" id="WP_057871635.1">
    <property type="nucleotide sequence ID" value="NZ_AZGB01000016.1"/>
</dbReference>
<keyword evidence="6 10" id="KW-0472">Membrane</keyword>
<dbReference type="STRING" id="1423750.FC89_GL000871"/>
<dbReference type="PROSITE" id="PS50111">
    <property type="entry name" value="CHEMOTAXIS_TRANSDUC_2"/>
    <property type="match status" value="1"/>
</dbReference>
<proteinExistence type="predicted"/>
<dbReference type="PANTHER" id="PTHR32089">
    <property type="entry name" value="METHYL-ACCEPTING CHEMOTAXIS PROTEIN MCPB"/>
    <property type="match status" value="1"/>
</dbReference>
<dbReference type="AlphaFoldDB" id="A0A0R1VKB3"/>
<evidence type="ECO:0000256" key="3">
    <source>
        <dbReference type="ARBA" id="ARBA00022500"/>
    </source>
</evidence>
<dbReference type="InterPro" id="IPR004089">
    <property type="entry name" value="MCPsignal_dom"/>
</dbReference>
<evidence type="ECO:0000256" key="2">
    <source>
        <dbReference type="ARBA" id="ARBA00022475"/>
    </source>
</evidence>
<dbReference type="InterPro" id="IPR029151">
    <property type="entry name" value="Sensor-like_sf"/>
</dbReference>
<feature type="domain" description="Methyl-accepting transducer" evidence="11">
    <location>
        <begin position="395"/>
        <end position="652"/>
    </location>
</feature>
<comment type="caution">
    <text evidence="12">The sequence shown here is derived from an EMBL/GenBank/DDBJ whole genome shotgun (WGS) entry which is preliminary data.</text>
</comment>
<dbReference type="Gene3D" id="3.30.450.20">
    <property type="entry name" value="PAS domain"/>
    <property type="match status" value="2"/>
</dbReference>
<name>A0A0R1VKB3_9LACO</name>
<keyword evidence="3" id="KW-0145">Chemotaxis</keyword>
<dbReference type="Pfam" id="PF00015">
    <property type="entry name" value="MCPsignal"/>
    <property type="match status" value="1"/>
</dbReference>
<dbReference type="InterPro" id="IPR033479">
    <property type="entry name" value="dCache_1"/>
</dbReference>
<evidence type="ECO:0000256" key="8">
    <source>
        <dbReference type="PROSITE-ProRule" id="PRU00284"/>
    </source>
</evidence>
<evidence type="ECO:0000313" key="12">
    <source>
        <dbReference type="EMBL" id="KRM06007.1"/>
    </source>
</evidence>
<organism evidence="12 13">
    <name type="scientific">Liquorilactobacillus ghanensis DSM 18630</name>
    <dbReference type="NCBI Taxonomy" id="1423750"/>
    <lineage>
        <taxon>Bacteria</taxon>
        <taxon>Bacillati</taxon>
        <taxon>Bacillota</taxon>
        <taxon>Bacilli</taxon>
        <taxon>Lactobacillales</taxon>
        <taxon>Lactobacillaceae</taxon>
        <taxon>Liquorilactobacillus</taxon>
    </lineage>
</organism>
<accession>A0A0R1VKB3</accession>
<evidence type="ECO:0000256" key="9">
    <source>
        <dbReference type="SAM" id="MobiDB-lite"/>
    </source>
</evidence>
<comment type="subcellular location">
    <subcellularLocation>
        <location evidence="1">Cell membrane</location>
        <topology evidence="1">Multi-pass membrane protein</topology>
    </subcellularLocation>
</comment>
<evidence type="ECO:0000256" key="10">
    <source>
        <dbReference type="SAM" id="Phobius"/>
    </source>
</evidence>
<evidence type="ECO:0000256" key="6">
    <source>
        <dbReference type="ARBA" id="ARBA00023136"/>
    </source>
</evidence>
<dbReference type="PATRIC" id="fig|1423750.3.peg.894"/>
<dbReference type="PANTHER" id="PTHR32089:SF114">
    <property type="entry name" value="METHYL-ACCEPTING CHEMOTAXIS PROTEIN MCPB"/>
    <property type="match status" value="1"/>
</dbReference>
<dbReference type="Proteomes" id="UP000051451">
    <property type="component" value="Unassembled WGS sequence"/>
</dbReference>
<feature type="transmembrane region" description="Helical" evidence="10">
    <location>
        <begin position="12"/>
        <end position="32"/>
    </location>
</feature>
<dbReference type="GO" id="GO:0005886">
    <property type="term" value="C:plasma membrane"/>
    <property type="evidence" value="ECO:0007669"/>
    <property type="project" value="UniProtKB-SubCell"/>
</dbReference>
<evidence type="ECO:0000256" key="5">
    <source>
        <dbReference type="ARBA" id="ARBA00022989"/>
    </source>
</evidence>
<evidence type="ECO:0000313" key="13">
    <source>
        <dbReference type="Proteomes" id="UP000051451"/>
    </source>
</evidence>
<dbReference type="EMBL" id="AZGB01000016">
    <property type="protein sequence ID" value="KRM06007.1"/>
    <property type="molecule type" value="Genomic_DNA"/>
</dbReference>
<dbReference type="SMART" id="SM00283">
    <property type="entry name" value="MA"/>
    <property type="match status" value="1"/>
</dbReference>
<keyword evidence="5 10" id="KW-1133">Transmembrane helix</keyword>
<sequence>MKSKKSLGKIIGETVLGVTLLTIIVLVVSSYYSTRKLLTQRNQLSQQSAVQSVMSSNNNFKDSTQKELIRLSSENAFSNKKPNDNQVKQFLRSAQDANAQIKYSGFATTDGHYLTLTTMPNNYDPRIRPWYKSAVAHQGKVMWTAPYKDAGTGQLVTTASLAFKNNNGQLRVLELDLSYDSISRTSSNMKIGRTGSVTLVHKGGTVITSNGKSKDFTFKQGKNIKNSTIYQKVAQAKNKKGLLEMPKVGTIYYDKGSDNWSFAVVDSNDLNSELHSLIKISLLVTVIMLIIIILYAMYTSKVLRATVSVYIKLFEEASQGRFAKIKAAAGGNTFSVLINPKEMGKKMSLPDKNGQEFNRITYYYNEMVDSVGKAIGKVQGQSNHVADKSDSLLGLSQQTSKATEEVAQAITGIAQVTTSQAQETSSSVSQLKNLSDVITTLHKNVEQMNKRSANAGKLNQQNLDLSGQVADNWKQELTKMQELETSVSHLNEQVKNIDKIINVISGISRQTNLLALNASIEAAGAGEAGKGFAVVATEIRKLSDQSKDSTKDISDILGKIRVDSEEMVKKMSASVAGGKAQTGLIDQAIGSSKDVFGVNQKLIQDIQEIEQASGKIAEVQSKIEESLENISASTEENSAGAEEVSANSEEVQATMEEFTNHVAELQKTAGELKKIVKTFEFEK</sequence>
<evidence type="ECO:0000259" key="11">
    <source>
        <dbReference type="PROSITE" id="PS50111"/>
    </source>
</evidence>
<dbReference type="OrthoDB" id="9760371at2"/>
<dbReference type="Pfam" id="PF02743">
    <property type="entry name" value="dCache_1"/>
    <property type="match status" value="1"/>
</dbReference>
<dbReference type="SUPFAM" id="SSF103190">
    <property type="entry name" value="Sensory domain-like"/>
    <property type="match status" value="1"/>
</dbReference>
<dbReference type="CDD" id="cd12913">
    <property type="entry name" value="PDC1_MCP_like"/>
    <property type="match status" value="1"/>
</dbReference>
<protein>
    <submittedName>
        <fullName evidence="12">Methyl-accepting chemotaxis sensory transducer</fullName>
    </submittedName>
</protein>
<keyword evidence="7 8" id="KW-0807">Transducer</keyword>
<keyword evidence="2" id="KW-1003">Cell membrane</keyword>
<evidence type="ECO:0000256" key="7">
    <source>
        <dbReference type="ARBA" id="ARBA00023224"/>
    </source>
</evidence>
<dbReference type="GO" id="GO:0006935">
    <property type="term" value="P:chemotaxis"/>
    <property type="evidence" value="ECO:0007669"/>
    <property type="project" value="UniProtKB-KW"/>
</dbReference>
<dbReference type="Gene3D" id="1.10.287.950">
    <property type="entry name" value="Methyl-accepting chemotaxis protein"/>
    <property type="match status" value="1"/>
</dbReference>
<gene>
    <name evidence="12" type="ORF">FC89_GL000871</name>
</gene>
<evidence type="ECO:0000256" key="1">
    <source>
        <dbReference type="ARBA" id="ARBA00004651"/>
    </source>
</evidence>
<reference evidence="12 13" key="1">
    <citation type="journal article" date="2015" name="Genome Announc.">
        <title>Expanding the biotechnology potential of lactobacilli through comparative genomics of 213 strains and associated genera.</title>
        <authorList>
            <person name="Sun Z."/>
            <person name="Harris H.M."/>
            <person name="McCann A."/>
            <person name="Guo C."/>
            <person name="Argimon S."/>
            <person name="Zhang W."/>
            <person name="Yang X."/>
            <person name="Jeffery I.B."/>
            <person name="Cooney J.C."/>
            <person name="Kagawa T.F."/>
            <person name="Liu W."/>
            <person name="Song Y."/>
            <person name="Salvetti E."/>
            <person name="Wrobel A."/>
            <person name="Rasinkangas P."/>
            <person name="Parkhill J."/>
            <person name="Rea M.C."/>
            <person name="O'Sullivan O."/>
            <person name="Ritari J."/>
            <person name="Douillard F.P."/>
            <person name="Paul Ross R."/>
            <person name="Yang R."/>
            <person name="Briner A.E."/>
            <person name="Felis G.E."/>
            <person name="de Vos W.M."/>
            <person name="Barrangou R."/>
            <person name="Klaenhammer T.R."/>
            <person name="Caufield P.W."/>
            <person name="Cui Y."/>
            <person name="Zhang H."/>
            <person name="O'Toole P.W."/>
        </authorList>
    </citation>
    <scope>NUCLEOTIDE SEQUENCE [LARGE SCALE GENOMIC DNA]</scope>
    <source>
        <strain evidence="12 13">DSM 18630</strain>
    </source>
</reference>
<dbReference type="GeneID" id="98318900"/>
<dbReference type="GO" id="GO:0007165">
    <property type="term" value="P:signal transduction"/>
    <property type="evidence" value="ECO:0007669"/>
    <property type="project" value="UniProtKB-KW"/>
</dbReference>